<evidence type="ECO:0000313" key="2">
    <source>
        <dbReference type="Proteomes" id="UP001596083"/>
    </source>
</evidence>
<dbReference type="InterPro" id="IPR046214">
    <property type="entry name" value="DUF6247"/>
</dbReference>
<gene>
    <name evidence="1" type="ORF">ACFP1Z_16640</name>
</gene>
<dbReference type="RefSeq" id="WP_390317155.1">
    <property type="nucleotide sequence ID" value="NZ_JBHSPB010000009.1"/>
</dbReference>
<proteinExistence type="predicted"/>
<reference evidence="2" key="1">
    <citation type="journal article" date="2019" name="Int. J. Syst. Evol. Microbiol.">
        <title>The Global Catalogue of Microorganisms (GCM) 10K type strain sequencing project: providing services to taxonomists for standard genome sequencing and annotation.</title>
        <authorList>
            <consortium name="The Broad Institute Genomics Platform"/>
            <consortium name="The Broad Institute Genome Sequencing Center for Infectious Disease"/>
            <person name="Wu L."/>
            <person name="Ma J."/>
        </authorList>
    </citation>
    <scope>NUCLEOTIDE SEQUENCE [LARGE SCALE GENOMIC DNA]</scope>
    <source>
        <strain evidence="2">CGMCC 4.7304</strain>
    </source>
</reference>
<dbReference type="EMBL" id="JBHSPB010000009">
    <property type="protein sequence ID" value="MFC5721801.1"/>
    <property type="molecule type" value="Genomic_DNA"/>
</dbReference>
<comment type="caution">
    <text evidence="1">The sequence shown here is derived from an EMBL/GenBank/DDBJ whole genome shotgun (WGS) entry which is preliminary data.</text>
</comment>
<sequence length="133" mass="14563">MTSQEGTDVPLIPQPANNPEAVRAAVARVMRASLPTFDAEHAEALREARRAGNAAPMRRLVEQWAFWVAIERYPQRAARLHQLEADAEAADTMEEARAAVSGIGRIVDLALTEAGIHRGPARGKADRGPRHQR</sequence>
<accession>A0ABW0Z354</accession>
<dbReference type="Pfam" id="PF19760">
    <property type="entry name" value="DUF6247"/>
    <property type="match status" value="1"/>
</dbReference>
<protein>
    <submittedName>
        <fullName evidence="1">DUF6247 family protein</fullName>
    </submittedName>
</protein>
<organism evidence="1 2">
    <name type="scientific">Streptomyces gamaensis</name>
    <dbReference type="NCBI Taxonomy" id="1763542"/>
    <lineage>
        <taxon>Bacteria</taxon>
        <taxon>Bacillati</taxon>
        <taxon>Actinomycetota</taxon>
        <taxon>Actinomycetes</taxon>
        <taxon>Kitasatosporales</taxon>
        <taxon>Streptomycetaceae</taxon>
        <taxon>Streptomyces</taxon>
    </lineage>
</organism>
<evidence type="ECO:0000313" key="1">
    <source>
        <dbReference type="EMBL" id="MFC5721801.1"/>
    </source>
</evidence>
<keyword evidence="2" id="KW-1185">Reference proteome</keyword>
<dbReference type="Proteomes" id="UP001596083">
    <property type="component" value="Unassembled WGS sequence"/>
</dbReference>
<name>A0ABW0Z354_9ACTN</name>